<dbReference type="OrthoDB" id="4775361at2"/>
<proteinExistence type="predicted"/>
<organism evidence="1 2">
    <name type="scientific">Corynebacterium pilosum</name>
    <dbReference type="NCBI Taxonomy" id="35756"/>
    <lineage>
        <taxon>Bacteria</taxon>
        <taxon>Bacillati</taxon>
        <taxon>Actinomycetota</taxon>
        <taxon>Actinomycetes</taxon>
        <taxon>Mycobacteriales</taxon>
        <taxon>Corynebacteriaceae</taxon>
        <taxon>Corynebacterium</taxon>
    </lineage>
</organism>
<dbReference type="STRING" id="35756.GCA_001044155_01527"/>
<evidence type="ECO:0008006" key="3">
    <source>
        <dbReference type="Google" id="ProtNLM"/>
    </source>
</evidence>
<dbReference type="Proteomes" id="UP000254467">
    <property type="component" value="Unassembled WGS sequence"/>
</dbReference>
<name>A0A376CJY0_9CORY</name>
<sequence>MINHMGETPTEKIIRRRKEILADCRYLRTVSTNERSLLRKLQSGEMIKLAPLFAVPKDIYESLPFYERRWLRGIACGRSSTSAVVVGKSAARVHAMWVIARAEEPTELALPGGGVPPPRQQLPNTLYHRSALSDEETVQGNHVRVTTKARTVIDIARWHGFDDGVVAADWFLKQGGTKEELRRELGRLGPVKNKGVARKVIEVAVANSQSPYESLLRAILVREGIPILGAQYEVAGFHVDIGLTLFNGVEVDGDEKYDETFGSPPELVITQERAREKKIQNAGMRLLRFRPNEIVANPGRVVAEVRAALSREKEFGGRAG</sequence>
<gene>
    <name evidence="1" type="ORF">NCTC11862_00252</name>
</gene>
<dbReference type="Gene3D" id="3.40.960.10">
    <property type="entry name" value="VSR Endonuclease"/>
    <property type="match status" value="1"/>
</dbReference>
<dbReference type="EMBL" id="UFXQ01000001">
    <property type="protein sequence ID" value="STC68497.1"/>
    <property type="molecule type" value="Genomic_DNA"/>
</dbReference>
<keyword evidence="2" id="KW-1185">Reference proteome</keyword>
<accession>A0A376CJY0</accession>
<protein>
    <recommendedName>
        <fullName evidence="3">DUF559 domain-containing protein</fullName>
    </recommendedName>
</protein>
<reference evidence="1 2" key="1">
    <citation type="submission" date="2018-06" db="EMBL/GenBank/DDBJ databases">
        <authorList>
            <consortium name="Pathogen Informatics"/>
            <person name="Doyle S."/>
        </authorList>
    </citation>
    <scope>NUCLEOTIDE SEQUENCE [LARGE SCALE GENOMIC DNA]</scope>
    <source>
        <strain evidence="1 2">NCTC11862</strain>
    </source>
</reference>
<dbReference type="AlphaFoldDB" id="A0A376CJY0"/>
<evidence type="ECO:0000313" key="1">
    <source>
        <dbReference type="EMBL" id="STC68497.1"/>
    </source>
</evidence>
<evidence type="ECO:0000313" key="2">
    <source>
        <dbReference type="Proteomes" id="UP000254467"/>
    </source>
</evidence>
<dbReference type="RefSeq" id="WP_147287054.1">
    <property type="nucleotide sequence ID" value="NZ_UFXQ01000001.1"/>
</dbReference>